<comment type="caution">
    <text evidence="2">The sequence shown here is derived from an EMBL/GenBank/DDBJ whole genome shotgun (WGS) entry which is preliminary data.</text>
</comment>
<dbReference type="AlphaFoldDB" id="A0A4R6UXL8"/>
<organism evidence="2 3">
    <name type="scientific">Actinorugispora endophytica</name>
    <dbReference type="NCBI Taxonomy" id="1605990"/>
    <lineage>
        <taxon>Bacteria</taxon>
        <taxon>Bacillati</taxon>
        <taxon>Actinomycetota</taxon>
        <taxon>Actinomycetes</taxon>
        <taxon>Streptosporangiales</taxon>
        <taxon>Nocardiopsidaceae</taxon>
        <taxon>Actinorugispora</taxon>
    </lineage>
</organism>
<keyword evidence="1" id="KW-0812">Transmembrane</keyword>
<evidence type="ECO:0000313" key="2">
    <source>
        <dbReference type="EMBL" id="TDQ52179.1"/>
    </source>
</evidence>
<keyword evidence="1" id="KW-1133">Transmembrane helix</keyword>
<keyword evidence="3" id="KW-1185">Reference proteome</keyword>
<dbReference type="EMBL" id="SNYN01000007">
    <property type="protein sequence ID" value="TDQ52179.1"/>
    <property type="molecule type" value="Genomic_DNA"/>
</dbReference>
<protein>
    <recommendedName>
        <fullName evidence="4">Sensor protein</fullName>
    </recommendedName>
</protein>
<evidence type="ECO:0008006" key="4">
    <source>
        <dbReference type="Google" id="ProtNLM"/>
    </source>
</evidence>
<proteinExistence type="predicted"/>
<accession>A0A4R6UXL8</accession>
<dbReference type="Proteomes" id="UP000295281">
    <property type="component" value="Unassembled WGS sequence"/>
</dbReference>
<name>A0A4R6UXL8_9ACTN</name>
<feature type="transmembrane region" description="Helical" evidence="1">
    <location>
        <begin position="95"/>
        <end position="116"/>
    </location>
</feature>
<evidence type="ECO:0000313" key="3">
    <source>
        <dbReference type="Proteomes" id="UP000295281"/>
    </source>
</evidence>
<dbReference type="OrthoDB" id="3700965at2"/>
<feature type="transmembrane region" description="Helical" evidence="1">
    <location>
        <begin position="136"/>
        <end position="159"/>
    </location>
</feature>
<feature type="transmembrane region" description="Helical" evidence="1">
    <location>
        <begin position="30"/>
        <end position="51"/>
    </location>
</feature>
<keyword evidence="1" id="KW-0472">Membrane</keyword>
<gene>
    <name evidence="2" type="ORF">EV190_1079</name>
</gene>
<reference evidence="2 3" key="1">
    <citation type="submission" date="2019-03" db="EMBL/GenBank/DDBJ databases">
        <title>Genomic Encyclopedia of Type Strains, Phase IV (KMG-IV): sequencing the most valuable type-strain genomes for metagenomic binning, comparative biology and taxonomic classification.</title>
        <authorList>
            <person name="Goeker M."/>
        </authorList>
    </citation>
    <scope>NUCLEOTIDE SEQUENCE [LARGE SCALE GENOMIC DNA]</scope>
    <source>
        <strain evidence="2 3">DSM 46770</strain>
    </source>
</reference>
<sequence>MGGAVTAGAARSPFGRLARLPFLGETWRRTLYAVVSPLVGLCCLLVAVVGGHRAAARTQRRLAGRLLGVPPDADRPAPAWPRVVGHGLLGLPLNALAFAVGGYGWAVVALNVAYPARLLLGEDLDGLLDGAWGGPTLAGAWLLHGLAGLVLLWVVPLLVGGVTRVQGLLARAML</sequence>
<dbReference type="RefSeq" id="WP_133741535.1">
    <property type="nucleotide sequence ID" value="NZ_SNYN01000007.1"/>
</dbReference>
<evidence type="ECO:0000256" key="1">
    <source>
        <dbReference type="SAM" id="Phobius"/>
    </source>
</evidence>